<dbReference type="InterPro" id="IPR001647">
    <property type="entry name" value="HTH_TetR"/>
</dbReference>
<evidence type="ECO:0000256" key="1">
    <source>
        <dbReference type="ARBA" id="ARBA00023015"/>
    </source>
</evidence>
<feature type="domain" description="HTH tetR-type" evidence="5">
    <location>
        <begin position="2"/>
        <end position="62"/>
    </location>
</feature>
<proteinExistence type="predicted"/>
<dbReference type="AlphaFoldDB" id="A0A9X1IPR2"/>
<sequence>MLDTRETILTHARATAQAHGYGGLSFRELAKAVGVKSASIHYHFPTKGDLGAELARRYGEEARAALEAIRAEDPDPAICLRKYTAIFRRALENDNRMCLCNFLAAEHDDLPEAVRREVRAFADINVAWLARVLAQGETSANPAAIERRALAIFAAVGGAQLIARSQGNVLVYDTVIASYRAAGLIPG</sequence>
<evidence type="ECO:0000313" key="6">
    <source>
        <dbReference type="EMBL" id="MBT2186209.1"/>
    </source>
</evidence>
<keyword evidence="1" id="KW-0805">Transcription regulation</keyword>
<dbReference type="Gene3D" id="1.10.357.10">
    <property type="entry name" value="Tetracycline Repressor, domain 2"/>
    <property type="match status" value="1"/>
</dbReference>
<keyword evidence="7" id="KW-1185">Reference proteome</keyword>
<dbReference type="Proteomes" id="UP001138757">
    <property type="component" value="Unassembled WGS sequence"/>
</dbReference>
<protein>
    <submittedName>
        <fullName evidence="6">TetR/AcrR family transcriptional regulator</fullName>
    </submittedName>
</protein>
<dbReference type="InterPro" id="IPR036271">
    <property type="entry name" value="Tet_transcr_reg_TetR-rel_C_sf"/>
</dbReference>
<dbReference type="PANTHER" id="PTHR47506:SF1">
    <property type="entry name" value="HTH-TYPE TRANSCRIPTIONAL REGULATOR YJDC"/>
    <property type="match status" value="1"/>
</dbReference>
<feature type="DNA-binding region" description="H-T-H motif" evidence="4">
    <location>
        <begin position="25"/>
        <end position="44"/>
    </location>
</feature>
<reference evidence="6" key="1">
    <citation type="submission" date="2021-05" db="EMBL/GenBank/DDBJ databases">
        <title>Genome of Sphingobium sp. strain.</title>
        <authorList>
            <person name="Fan R."/>
        </authorList>
    </citation>
    <scope>NUCLEOTIDE SEQUENCE</scope>
    <source>
        <strain evidence="6">H33</strain>
    </source>
</reference>
<dbReference type="SUPFAM" id="SSF48498">
    <property type="entry name" value="Tetracyclin repressor-like, C-terminal domain"/>
    <property type="match status" value="1"/>
</dbReference>
<keyword evidence="2 4" id="KW-0238">DNA-binding</keyword>
<keyword evidence="3" id="KW-0804">Transcription</keyword>
<dbReference type="RefSeq" id="WP_214621971.1">
    <property type="nucleotide sequence ID" value="NZ_JAHGAW010000003.1"/>
</dbReference>
<dbReference type="EMBL" id="JAHGAW010000003">
    <property type="protein sequence ID" value="MBT2186209.1"/>
    <property type="molecule type" value="Genomic_DNA"/>
</dbReference>
<evidence type="ECO:0000256" key="3">
    <source>
        <dbReference type="ARBA" id="ARBA00023163"/>
    </source>
</evidence>
<organism evidence="6 7">
    <name type="scientific">Sphingobium nicotianae</name>
    <dbReference type="NCBI Taxonomy" id="2782607"/>
    <lineage>
        <taxon>Bacteria</taxon>
        <taxon>Pseudomonadati</taxon>
        <taxon>Pseudomonadota</taxon>
        <taxon>Alphaproteobacteria</taxon>
        <taxon>Sphingomonadales</taxon>
        <taxon>Sphingomonadaceae</taxon>
        <taxon>Sphingobium</taxon>
    </lineage>
</organism>
<gene>
    <name evidence="6" type="ORF">KK488_04540</name>
</gene>
<evidence type="ECO:0000259" key="5">
    <source>
        <dbReference type="PROSITE" id="PS50977"/>
    </source>
</evidence>
<dbReference type="GO" id="GO:0003677">
    <property type="term" value="F:DNA binding"/>
    <property type="evidence" value="ECO:0007669"/>
    <property type="project" value="UniProtKB-UniRule"/>
</dbReference>
<evidence type="ECO:0000256" key="2">
    <source>
        <dbReference type="ARBA" id="ARBA00023125"/>
    </source>
</evidence>
<accession>A0A9X1IPR2</accession>
<dbReference type="SUPFAM" id="SSF46689">
    <property type="entry name" value="Homeodomain-like"/>
    <property type="match status" value="1"/>
</dbReference>
<comment type="caution">
    <text evidence="6">The sequence shown here is derived from an EMBL/GenBank/DDBJ whole genome shotgun (WGS) entry which is preliminary data.</text>
</comment>
<dbReference type="PROSITE" id="PS50977">
    <property type="entry name" value="HTH_TETR_2"/>
    <property type="match status" value="1"/>
</dbReference>
<name>A0A9X1IPR2_9SPHN</name>
<evidence type="ECO:0000256" key="4">
    <source>
        <dbReference type="PROSITE-ProRule" id="PRU00335"/>
    </source>
</evidence>
<dbReference type="Pfam" id="PF00440">
    <property type="entry name" value="TetR_N"/>
    <property type="match status" value="1"/>
</dbReference>
<dbReference type="InterPro" id="IPR009057">
    <property type="entry name" value="Homeodomain-like_sf"/>
</dbReference>
<evidence type="ECO:0000313" key="7">
    <source>
        <dbReference type="Proteomes" id="UP001138757"/>
    </source>
</evidence>
<dbReference type="PANTHER" id="PTHR47506">
    <property type="entry name" value="TRANSCRIPTIONAL REGULATORY PROTEIN"/>
    <property type="match status" value="1"/>
</dbReference>